<dbReference type="AlphaFoldDB" id="A0A024WFV0"/>
<keyword evidence="1" id="KW-1133">Transmembrane helix</keyword>
<reference evidence="3 4" key="1">
    <citation type="submission" date="2013-02" db="EMBL/GenBank/DDBJ databases">
        <title>The Genome Annotation of Plasmodium falciparum MaliPS096_E11.</title>
        <authorList>
            <consortium name="The Broad Institute Genome Sequencing Platform"/>
            <consortium name="The Broad Institute Genome Sequencing Center for Infectious Disease"/>
            <person name="Neafsey D."/>
            <person name="Hoffman S."/>
            <person name="Volkman S."/>
            <person name="Rosenthal P."/>
            <person name="Walker B."/>
            <person name="Young S.K."/>
            <person name="Zeng Q."/>
            <person name="Gargeya S."/>
            <person name="Fitzgerald M."/>
            <person name="Haas B."/>
            <person name="Abouelleil A."/>
            <person name="Allen A.W."/>
            <person name="Alvarado L."/>
            <person name="Arachchi H.M."/>
            <person name="Berlin A.M."/>
            <person name="Chapman S.B."/>
            <person name="Gainer-Dewar J."/>
            <person name="Goldberg J."/>
            <person name="Griggs A."/>
            <person name="Gujja S."/>
            <person name="Hansen M."/>
            <person name="Howarth C."/>
            <person name="Imamovic A."/>
            <person name="Ireland A."/>
            <person name="Larimer J."/>
            <person name="McCowan C."/>
            <person name="Murphy C."/>
            <person name="Pearson M."/>
            <person name="Poon T.W."/>
            <person name="Priest M."/>
            <person name="Roberts A."/>
            <person name="Saif S."/>
            <person name="Shea T."/>
            <person name="Sisk P."/>
            <person name="Sykes S."/>
            <person name="Wortman J."/>
            <person name="Nusbaum C."/>
            <person name="Birren B."/>
        </authorList>
    </citation>
    <scope>NUCLEOTIDE SEQUENCE [LARGE SCALE GENOMIC DNA]</scope>
    <source>
        <strain evidence="3 4">MaliPS096_E11</strain>
    </source>
</reference>
<keyword evidence="1" id="KW-0472">Membrane</keyword>
<dbReference type="NCBIfam" id="TIGR01477">
    <property type="entry name" value="RIFIN"/>
    <property type="match status" value="2"/>
</dbReference>
<dbReference type="InterPro" id="IPR006373">
    <property type="entry name" value="VSA_Rifin"/>
</dbReference>
<dbReference type="OrthoDB" id="379064at2759"/>
<dbReference type="EMBL" id="KI925870">
    <property type="protein sequence ID" value="ETW45942.1"/>
    <property type="molecule type" value="Genomic_DNA"/>
</dbReference>
<evidence type="ECO:0000256" key="2">
    <source>
        <dbReference type="SAM" id="SignalP"/>
    </source>
</evidence>
<accession>A0A024WFV0</accession>
<proteinExistence type="predicted"/>
<protein>
    <recommendedName>
        <fullName evidence="5">Surface antigen</fullName>
    </recommendedName>
</protein>
<gene>
    <name evidence="3" type="ORF">PFMALIP_05993</name>
</gene>
<sequence>MKFNYINISLFSLSLYVLLLSSEVYKQRNHYITLHTPNTKTTKPHRLLCECELYEPSNYDNDPEMKAVMQDFDLQISQRFKEYDERMMENRKKCKEQCDKDIQKIILKDKIEKELTEKFLTLQTDISTNSTPTCVCEKSLGDKVEKGCLRCGGILSTAFPEFGLIGGTLVHSAAVNAATKIGMKAALDGLEIVNGLKLLLKEKITHLVTTTNFNCKDALLESIEAITTPLCKSDQADKSIYCLVKSGTQGMKFSNIESKISDAAEAAGNAANAKYAEMTSVGTIFSDPIVISAIVVATIAAHNKNKPYITIHTPTTTSRVLIECNIYIPNYDYDPDMKSVKENFHKQTEQRFHEYDERMKTTRQKCKEQRDKNIQKIIEKDRMDKSLAEKVEKCCLICGCGLGGVAASVGLFGGLGIYGWKTSATATAMAEGAAAAKAAGEAAYIAEGIKAVIAGLQKMGVLTLGDKKLVSFFTAHNYKNVKNIARAISIEYQTDSCLIYGPATDKSKTICTWVREKFLSPVNGASTNDLLTKAVETIVSDAPKAAEAAVETATKEAIKASTDAIESTYAICQTAIIASVVALLIIVLVMIIIYLVLRYRRKKKMNKKKQYTKLLNQ</sequence>
<keyword evidence="2" id="KW-0732">Signal</keyword>
<reference evidence="3 4" key="2">
    <citation type="submission" date="2013-02" db="EMBL/GenBank/DDBJ databases">
        <title>The Genome Sequence of Plasmodium falciparum MaliPS096_E11.</title>
        <authorList>
            <consortium name="The Broad Institute Genome Sequencing Platform"/>
            <consortium name="The Broad Institute Genome Sequencing Center for Infectious Disease"/>
            <person name="Neafsey D."/>
            <person name="Cheeseman I."/>
            <person name="Volkman S."/>
            <person name="Adams J."/>
            <person name="Walker B."/>
            <person name="Young S.K."/>
            <person name="Zeng Q."/>
            <person name="Gargeya S."/>
            <person name="Fitzgerald M."/>
            <person name="Haas B."/>
            <person name="Abouelleil A."/>
            <person name="Alvarado L."/>
            <person name="Arachchi H.M."/>
            <person name="Berlin A.M."/>
            <person name="Chapman S.B."/>
            <person name="Dewar J."/>
            <person name="Goldberg J."/>
            <person name="Griggs A."/>
            <person name="Gujja S."/>
            <person name="Hansen M."/>
            <person name="Howarth C."/>
            <person name="Imamovic A."/>
            <person name="Larimer J."/>
            <person name="McCowan C."/>
            <person name="Murphy C."/>
            <person name="Neiman D."/>
            <person name="Pearson M."/>
            <person name="Priest M."/>
            <person name="Roberts A."/>
            <person name="Saif S."/>
            <person name="Shea T."/>
            <person name="Sisk P."/>
            <person name="Sykes S."/>
            <person name="Wortman J."/>
            <person name="Nusbaum C."/>
            <person name="Birren B."/>
        </authorList>
    </citation>
    <scope>NUCLEOTIDE SEQUENCE [LARGE SCALE GENOMIC DNA]</scope>
    <source>
        <strain evidence="3 4">MaliPS096_E11</strain>
    </source>
</reference>
<evidence type="ECO:0008006" key="5">
    <source>
        <dbReference type="Google" id="ProtNLM"/>
    </source>
</evidence>
<name>A0A024WFV0_PLAFA</name>
<evidence type="ECO:0000313" key="3">
    <source>
        <dbReference type="EMBL" id="ETW45942.1"/>
    </source>
</evidence>
<evidence type="ECO:0000313" key="4">
    <source>
        <dbReference type="Proteomes" id="UP000030699"/>
    </source>
</evidence>
<feature type="transmembrane region" description="Helical" evidence="1">
    <location>
        <begin position="575"/>
        <end position="597"/>
    </location>
</feature>
<keyword evidence="1" id="KW-0812">Transmembrane</keyword>
<feature type="signal peptide" evidence="2">
    <location>
        <begin position="1"/>
        <end position="26"/>
    </location>
</feature>
<dbReference type="Pfam" id="PF02009">
    <property type="entry name" value="RIFIN"/>
    <property type="match status" value="2"/>
</dbReference>
<organism evidence="3 4">
    <name type="scientific">Plasmodium falciparum MaliPS096_E11</name>
    <dbReference type="NCBI Taxonomy" id="1036727"/>
    <lineage>
        <taxon>Eukaryota</taxon>
        <taxon>Sar</taxon>
        <taxon>Alveolata</taxon>
        <taxon>Apicomplexa</taxon>
        <taxon>Aconoidasida</taxon>
        <taxon>Haemosporida</taxon>
        <taxon>Plasmodiidae</taxon>
        <taxon>Plasmodium</taxon>
        <taxon>Plasmodium (Laverania)</taxon>
    </lineage>
</organism>
<feature type="chain" id="PRO_5001540581" description="Surface antigen" evidence="2">
    <location>
        <begin position="27"/>
        <end position="617"/>
    </location>
</feature>
<evidence type="ECO:0000256" key="1">
    <source>
        <dbReference type="SAM" id="Phobius"/>
    </source>
</evidence>
<dbReference type="Proteomes" id="UP000030699">
    <property type="component" value="Unassembled WGS sequence"/>
</dbReference>